<evidence type="ECO:0000313" key="2">
    <source>
        <dbReference type="Proteomes" id="UP001458880"/>
    </source>
</evidence>
<sequence>MMKHLRGIKRKLDLLNLNENWEKEKEELKGKLSLMTYLLPQLQAQMVVLHYQPKPRHLKKRKILDSNQNTKNTVDKENLSVDMMNRVMEKNTFILFICKLSVIRKGK</sequence>
<gene>
    <name evidence="1" type="ORF">QE152_g19153</name>
</gene>
<dbReference type="EMBL" id="JASPKY010000178">
    <property type="protein sequence ID" value="KAK9727546.1"/>
    <property type="molecule type" value="Genomic_DNA"/>
</dbReference>
<comment type="caution">
    <text evidence="1">The sequence shown here is derived from an EMBL/GenBank/DDBJ whole genome shotgun (WGS) entry which is preliminary data.</text>
</comment>
<organism evidence="1 2">
    <name type="scientific">Popillia japonica</name>
    <name type="common">Japanese beetle</name>
    <dbReference type="NCBI Taxonomy" id="7064"/>
    <lineage>
        <taxon>Eukaryota</taxon>
        <taxon>Metazoa</taxon>
        <taxon>Ecdysozoa</taxon>
        <taxon>Arthropoda</taxon>
        <taxon>Hexapoda</taxon>
        <taxon>Insecta</taxon>
        <taxon>Pterygota</taxon>
        <taxon>Neoptera</taxon>
        <taxon>Endopterygota</taxon>
        <taxon>Coleoptera</taxon>
        <taxon>Polyphaga</taxon>
        <taxon>Scarabaeiformia</taxon>
        <taxon>Scarabaeidae</taxon>
        <taxon>Rutelinae</taxon>
        <taxon>Popillia</taxon>
    </lineage>
</organism>
<accession>A0AAW1KYH6</accession>
<name>A0AAW1KYH6_POPJA</name>
<keyword evidence="2" id="KW-1185">Reference proteome</keyword>
<reference evidence="1 2" key="1">
    <citation type="journal article" date="2024" name="BMC Genomics">
        <title>De novo assembly and annotation of Popillia japonica's genome with initial clues to its potential as an invasive pest.</title>
        <authorList>
            <person name="Cucini C."/>
            <person name="Boschi S."/>
            <person name="Funari R."/>
            <person name="Cardaioli E."/>
            <person name="Iannotti N."/>
            <person name="Marturano G."/>
            <person name="Paoli F."/>
            <person name="Bruttini M."/>
            <person name="Carapelli A."/>
            <person name="Frati F."/>
            <person name="Nardi F."/>
        </authorList>
    </citation>
    <scope>NUCLEOTIDE SEQUENCE [LARGE SCALE GENOMIC DNA]</scope>
    <source>
        <strain evidence="1">DMR45628</strain>
    </source>
</reference>
<dbReference type="AlphaFoldDB" id="A0AAW1KYH6"/>
<dbReference type="Proteomes" id="UP001458880">
    <property type="component" value="Unassembled WGS sequence"/>
</dbReference>
<proteinExistence type="predicted"/>
<evidence type="ECO:0000313" key="1">
    <source>
        <dbReference type="EMBL" id="KAK9727546.1"/>
    </source>
</evidence>
<protein>
    <submittedName>
        <fullName evidence="1">Uncharacterized protein</fullName>
    </submittedName>
</protein>